<dbReference type="SUPFAM" id="SSF48179">
    <property type="entry name" value="6-phosphogluconate dehydrogenase C-terminal domain-like"/>
    <property type="match status" value="1"/>
</dbReference>
<dbReference type="InterPro" id="IPR013328">
    <property type="entry name" value="6PGD_dom2"/>
</dbReference>
<name>A0A1B2ABW6_9SPHN</name>
<feature type="domain" description="Phosphogluconate dehydrogenase NAD-binding putative C-terminal" evidence="4">
    <location>
        <begin position="187"/>
        <end position="256"/>
    </location>
</feature>
<dbReference type="Pfam" id="PF09130">
    <property type="entry name" value="DUF1932"/>
    <property type="match status" value="1"/>
</dbReference>
<dbReference type="AlphaFoldDB" id="A0A1B2ABW6"/>
<evidence type="ECO:0000313" key="5">
    <source>
        <dbReference type="EMBL" id="ANY19601.1"/>
    </source>
</evidence>
<dbReference type="InterPro" id="IPR006115">
    <property type="entry name" value="6PGDH_NADP-bd"/>
</dbReference>
<dbReference type="GO" id="GO:0050661">
    <property type="term" value="F:NADP binding"/>
    <property type="evidence" value="ECO:0007669"/>
    <property type="project" value="InterPro"/>
</dbReference>
<evidence type="ECO:0000259" key="4">
    <source>
        <dbReference type="Pfam" id="PF09130"/>
    </source>
</evidence>
<feature type="domain" description="6-phosphogluconate dehydrogenase NADP-binding" evidence="3">
    <location>
        <begin position="5"/>
        <end position="142"/>
    </location>
</feature>
<dbReference type="Gene3D" id="1.10.1040.10">
    <property type="entry name" value="N-(1-d-carboxylethyl)-l-norvaline Dehydrogenase, domain 2"/>
    <property type="match status" value="1"/>
</dbReference>
<dbReference type="EMBL" id="CP016591">
    <property type="protein sequence ID" value="ANY19601.1"/>
    <property type="molecule type" value="Genomic_DNA"/>
</dbReference>
<accession>A0A1B2ABW6</accession>
<dbReference type="InterPro" id="IPR036291">
    <property type="entry name" value="NAD(P)-bd_dom_sf"/>
</dbReference>
<evidence type="ECO:0000256" key="1">
    <source>
        <dbReference type="ARBA" id="ARBA00023002"/>
    </source>
</evidence>
<keyword evidence="6" id="KW-1185">Reference proteome</keyword>
<dbReference type="Proteomes" id="UP000092932">
    <property type="component" value="Chromosome"/>
</dbReference>
<dbReference type="SUPFAM" id="SSF51735">
    <property type="entry name" value="NAD(P)-binding Rossmann-fold domains"/>
    <property type="match status" value="1"/>
</dbReference>
<dbReference type="PATRIC" id="fig|692370.5.peg.1098"/>
<organism evidence="5 6">
    <name type="scientific">Tsuneonella dongtanensis</name>
    <dbReference type="NCBI Taxonomy" id="692370"/>
    <lineage>
        <taxon>Bacteria</taxon>
        <taxon>Pseudomonadati</taxon>
        <taxon>Pseudomonadota</taxon>
        <taxon>Alphaproteobacteria</taxon>
        <taxon>Sphingomonadales</taxon>
        <taxon>Erythrobacteraceae</taxon>
        <taxon>Tsuneonella</taxon>
    </lineage>
</organism>
<dbReference type="GO" id="GO:0016491">
    <property type="term" value="F:oxidoreductase activity"/>
    <property type="evidence" value="ECO:0007669"/>
    <property type="project" value="UniProtKB-KW"/>
</dbReference>
<proteinExistence type="predicted"/>
<dbReference type="Pfam" id="PF03446">
    <property type="entry name" value="NAD_binding_2"/>
    <property type="match status" value="1"/>
</dbReference>
<reference evidence="5 6" key="1">
    <citation type="submission" date="2016-07" db="EMBL/GenBank/DDBJ databases">
        <title>Complete genome sequence of Altererythrobacter dongtanensis KCTC 22672, a type strain with esterase isolated from tidal flat.</title>
        <authorList>
            <person name="Cheng H."/>
            <person name="Wu Y.-H."/>
            <person name="Zhou P."/>
            <person name="Huo Y.-Y."/>
            <person name="Wang C.-S."/>
            <person name="Xu X.-W."/>
        </authorList>
    </citation>
    <scope>NUCLEOTIDE SEQUENCE [LARGE SCALE GENOMIC DNA]</scope>
    <source>
        <strain evidence="5 6">KCTC 22672</strain>
    </source>
</reference>
<evidence type="ECO:0000313" key="6">
    <source>
        <dbReference type="Proteomes" id="UP000092932"/>
    </source>
</evidence>
<dbReference type="Gene3D" id="3.40.50.720">
    <property type="entry name" value="NAD(P)-binding Rossmann-like Domain"/>
    <property type="match status" value="1"/>
</dbReference>
<keyword evidence="1" id="KW-0560">Oxidoreductase</keyword>
<sequence length="269" mass="27936">MTQRLALIGFGEAGMTFATASGWGAAATAFDIDPARRPLMKQAGVLPSMDAGKALGGSSIVLSLVTAGSALNAAKQCANFLEKGALWIDMNSVAPDTKRTAAAIIEAASGSYVDAAVLAPVDPARMKVPILLSGPAEEYARIALTALGFVNLRPVGPAIGQASAIKMIRSVMVKGVEALTGEMMAAANAAGVTAEVLSSLDASEQSRPWAERAEYNLERMATHGLRRAEEMEEAVKTLRSLGVEPTMTIGTVRRQRDAAKGHATARDAA</sequence>
<dbReference type="InterPro" id="IPR008927">
    <property type="entry name" value="6-PGluconate_DH-like_C_sf"/>
</dbReference>
<feature type="active site" evidence="2">
    <location>
        <position position="166"/>
    </location>
</feature>
<dbReference type="InterPro" id="IPR015815">
    <property type="entry name" value="HIBADH-related"/>
</dbReference>
<protein>
    <submittedName>
        <fullName evidence="5">NAD binding domain of 6-phosphogluconate dehydrogenase</fullName>
    </submittedName>
</protein>
<gene>
    <name evidence="5" type="ORF">A6F68_01082</name>
</gene>
<evidence type="ECO:0000259" key="3">
    <source>
        <dbReference type="Pfam" id="PF03446"/>
    </source>
</evidence>
<evidence type="ECO:0000256" key="2">
    <source>
        <dbReference type="PIRSR" id="PIRSR000103-1"/>
    </source>
</evidence>
<dbReference type="KEGG" id="ado:A6F68_01082"/>
<dbReference type="InterPro" id="IPR015814">
    <property type="entry name" value="Pgluconate_DH_NAD-bd_C"/>
</dbReference>
<dbReference type="STRING" id="692370.A6F68_01082"/>
<dbReference type="PIRSF" id="PIRSF000103">
    <property type="entry name" value="HIBADH"/>
    <property type="match status" value="1"/>
</dbReference>